<organism evidence="1 2">
    <name type="scientific">Sinobacterium caligoides</name>
    <dbReference type="NCBI Taxonomy" id="933926"/>
    <lineage>
        <taxon>Bacteria</taxon>
        <taxon>Pseudomonadati</taxon>
        <taxon>Pseudomonadota</taxon>
        <taxon>Gammaproteobacteria</taxon>
        <taxon>Cellvibrionales</taxon>
        <taxon>Spongiibacteraceae</taxon>
        <taxon>Sinobacterium</taxon>
    </lineage>
</organism>
<protein>
    <submittedName>
        <fullName evidence="1">Uncharacterized protein</fullName>
    </submittedName>
</protein>
<dbReference type="EMBL" id="RKHR01000003">
    <property type="protein sequence ID" value="ROS05000.1"/>
    <property type="molecule type" value="Genomic_DNA"/>
</dbReference>
<dbReference type="AlphaFoldDB" id="A0A3N2DYR4"/>
<evidence type="ECO:0000313" key="2">
    <source>
        <dbReference type="Proteomes" id="UP000275394"/>
    </source>
</evidence>
<dbReference type="Proteomes" id="UP000275394">
    <property type="component" value="Unassembled WGS sequence"/>
</dbReference>
<gene>
    <name evidence="1" type="ORF">EDC56_0519</name>
</gene>
<keyword evidence="2" id="KW-1185">Reference proteome</keyword>
<evidence type="ECO:0000313" key="1">
    <source>
        <dbReference type="EMBL" id="ROS05000.1"/>
    </source>
</evidence>
<accession>A0A3N2DYR4</accession>
<comment type="caution">
    <text evidence="1">The sequence shown here is derived from an EMBL/GenBank/DDBJ whole genome shotgun (WGS) entry which is preliminary data.</text>
</comment>
<name>A0A3N2DYR4_9GAMM</name>
<sequence>MPKREYFIQKLQHCFLISHPYINKKISSLILGITAIHITMAQRSSILEGSSAVLH</sequence>
<reference evidence="1 2" key="1">
    <citation type="submission" date="2018-11" db="EMBL/GenBank/DDBJ databases">
        <title>Genomic Encyclopedia of Type Strains, Phase IV (KMG-IV): sequencing the most valuable type-strain genomes for metagenomic binning, comparative biology and taxonomic classification.</title>
        <authorList>
            <person name="Goeker M."/>
        </authorList>
    </citation>
    <scope>NUCLEOTIDE SEQUENCE [LARGE SCALE GENOMIC DNA]</scope>
    <source>
        <strain evidence="1 2">DSM 100316</strain>
    </source>
</reference>
<proteinExistence type="predicted"/>